<dbReference type="InterPro" id="IPR036188">
    <property type="entry name" value="FAD/NAD-bd_sf"/>
</dbReference>
<dbReference type="InterPro" id="IPR023753">
    <property type="entry name" value="FAD/NAD-binding_dom"/>
</dbReference>
<protein>
    <submittedName>
        <fullName evidence="2">Pyridine nucleotide-disulfide oxidoreductase</fullName>
    </submittedName>
</protein>
<dbReference type="PANTHER" id="PTHR10632">
    <property type="entry name" value="SULFIDE:QUINONE OXIDOREDUCTASE"/>
    <property type="match status" value="1"/>
</dbReference>
<evidence type="ECO:0000313" key="2">
    <source>
        <dbReference type="EMBL" id="OAK51283.1"/>
    </source>
</evidence>
<gene>
    <name evidence="2" type="ORF">A3K89_13055</name>
</gene>
<dbReference type="AlphaFoldDB" id="A0A177Y6Y5"/>
<accession>A0A177Y6Y5</accession>
<reference evidence="2 3" key="1">
    <citation type="submission" date="2016-03" db="EMBL/GenBank/DDBJ databases">
        <title>Genome sequence of Rhodococcus kyotonensis KB10.</title>
        <authorList>
            <person name="Jeong H."/>
            <person name="Hong C.E."/>
            <person name="Jo S.H."/>
            <person name="Park J.M."/>
        </authorList>
    </citation>
    <scope>NUCLEOTIDE SEQUENCE [LARGE SCALE GENOMIC DNA]</scope>
    <source>
        <strain evidence="2 3">KB10</strain>
    </source>
</reference>
<dbReference type="SUPFAM" id="SSF51905">
    <property type="entry name" value="FAD/NAD(P)-binding domain"/>
    <property type="match status" value="1"/>
</dbReference>
<proteinExistence type="predicted"/>
<feature type="domain" description="FAD/NAD(P)-binding" evidence="1">
    <location>
        <begin position="178"/>
        <end position="303"/>
    </location>
</feature>
<dbReference type="Proteomes" id="UP000077519">
    <property type="component" value="Unassembled WGS sequence"/>
</dbReference>
<dbReference type="PANTHER" id="PTHR10632:SF2">
    <property type="entry name" value="SULFIDE:QUINONE OXIDOREDUCTASE, MITOCHONDRIAL"/>
    <property type="match status" value="1"/>
</dbReference>
<dbReference type="InterPro" id="IPR015904">
    <property type="entry name" value="Sulphide_quinone_reductase"/>
</dbReference>
<dbReference type="GO" id="GO:0071949">
    <property type="term" value="F:FAD binding"/>
    <property type="evidence" value="ECO:0007669"/>
    <property type="project" value="TreeGrafter"/>
</dbReference>
<dbReference type="Gene3D" id="3.50.50.60">
    <property type="entry name" value="FAD/NAD(P)-binding domain"/>
    <property type="match status" value="2"/>
</dbReference>
<keyword evidence="3" id="KW-1185">Reference proteome</keyword>
<dbReference type="RefSeq" id="WP_068432045.1">
    <property type="nucleotide sequence ID" value="NZ_LVHI01000040.1"/>
</dbReference>
<dbReference type="GO" id="GO:0070221">
    <property type="term" value="P:sulfide oxidation, using sulfide:quinone oxidoreductase"/>
    <property type="evidence" value="ECO:0007669"/>
    <property type="project" value="TreeGrafter"/>
</dbReference>
<evidence type="ECO:0000313" key="3">
    <source>
        <dbReference type="Proteomes" id="UP000077519"/>
    </source>
</evidence>
<organism evidence="2 3">
    <name type="scientific">Rhodococcoides kyotonense</name>
    <dbReference type="NCBI Taxonomy" id="398843"/>
    <lineage>
        <taxon>Bacteria</taxon>
        <taxon>Bacillati</taxon>
        <taxon>Actinomycetota</taxon>
        <taxon>Actinomycetes</taxon>
        <taxon>Mycobacteriales</taxon>
        <taxon>Nocardiaceae</taxon>
        <taxon>Rhodococcoides</taxon>
    </lineage>
</organism>
<dbReference type="GO" id="GO:0070224">
    <property type="term" value="F:sulfide:quinone oxidoreductase activity"/>
    <property type="evidence" value="ECO:0007669"/>
    <property type="project" value="TreeGrafter"/>
</dbReference>
<comment type="caution">
    <text evidence="2">The sequence shown here is derived from an EMBL/GenBank/DDBJ whole genome shotgun (WGS) entry which is preliminary data.</text>
</comment>
<sequence length="401" mass="43653">MTTSTDIPTFDVLVIGGGNAGISAAARAIRTGIRDVAVIEPQQVHTYRPLLSYVGAGQATLNEAQRTQRSVIPRGCTWIEDSATVVDAPNNTVTCASGRRFRYHDLVLGPGLVPDDDELPGIAEAVDSTGVASNYLDRADKTWTLVENMPAFGHAVFTVPRPPVSCTGTTLKPLFLAASHWHRVGRLSGIEITLLVDRPRLLGVPELDAVLMDRLQQLGVHVHFDTTVVSLEPASRRIETVTAGSTPSTVEYDFLHLVPPFRGPRWITESNLSADGMHGLVDVDPHTFRHRTHPNIWAVGDGASIDTDPSGGGLRKQVSVLVDNIHATREGRATSTYDGYTVAPIPLDDRHLVAAEFDRAGRLSSSLPSFLDPLTPRRSAFAFDRYGLPQIYWHSILRGRV</sequence>
<feature type="domain" description="FAD/NAD(P)-binding" evidence="1">
    <location>
        <begin position="10"/>
        <end position="126"/>
    </location>
</feature>
<dbReference type="Pfam" id="PF07992">
    <property type="entry name" value="Pyr_redox_2"/>
    <property type="match status" value="2"/>
</dbReference>
<evidence type="ECO:0000259" key="1">
    <source>
        <dbReference type="Pfam" id="PF07992"/>
    </source>
</evidence>
<dbReference type="EMBL" id="LVHI01000040">
    <property type="protein sequence ID" value="OAK51283.1"/>
    <property type="molecule type" value="Genomic_DNA"/>
</dbReference>
<dbReference type="PRINTS" id="PR00411">
    <property type="entry name" value="PNDRDTASEI"/>
</dbReference>
<name>A0A177Y6Y5_9NOCA</name>